<organism evidence="1 2">
    <name type="scientific">Coccomyxa viridis</name>
    <dbReference type="NCBI Taxonomy" id="1274662"/>
    <lineage>
        <taxon>Eukaryota</taxon>
        <taxon>Viridiplantae</taxon>
        <taxon>Chlorophyta</taxon>
        <taxon>core chlorophytes</taxon>
        <taxon>Trebouxiophyceae</taxon>
        <taxon>Trebouxiophyceae incertae sedis</taxon>
        <taxon>Coccomyxaceae</taxon>
        <taxon>Coccomyxa</taxon>
    </lineage>
</organism>
<dbReference type="Proteomes" id="UP001314263">
    <property type="component" value="Unassembled WGS sequence"/>
</dbReference>
<sequence>MIVLHEQMDCVEALHHRDNCSSAGQVILPTSVHRHHQCCHAVHVMSVFYSPTASIRPHVAVTVAIHSGPASLLLLHKGGIHATPLAGRKVSSYHEITGTNIAITALHLLFTALLEHVRREPHICWCTRPDPAPLQTANKRPV</sequence>
<accession>A0AAV1I7L2</accession>
<dbReference type="EMBL" id="CAUYUE010000007">
    <property type="protein sequence ID" value="CAK0782766.1"/>
    <property type="molecule type" value="Genomic_DNA"/>
</dbReference>
<protein>
    <submittedName>
        <fullName evidence="1">Uncharacterized protein</fullName>
    </submittedName>
</protein>
<evidence type="ECO:0000313" key="2">
    <source>
        <dbReference type="Proteomes" id="UP001314263"/>
    </source>
</evidence>
<reference evidence="1 2" key="1">
    <citation type="submission" date="2023-10" db="EMBL/GenBank/DDBJ databases">
        <authorList>
            <person name="Maclean D."/>
            <person name="Macfadyen A."/>
        </authorList>
    </citation>
    <scope>NUCLEOTIDE SEQUENCE [LARGE SCALE GENOMIC DNA]</scope>
</reference>
<proteinExistence type="predicted"/>
<name>A0AAV1I7L2_9CHLO</name>
<dbReference type="AlphaFoldDB" id="A0AAV1I7L2"/>
<gene>
    <name evidence="1" type="ORF">CVIRNUC_005961</name>
</gene>
<comment type="caution">
    <text evidence="1">The sequence shown here is derived from an EMBL/GenBank/DDBJ whole genome shotgun (WGS) entry which is preliminary data.</text>
</comment>
<keyword evidence="2" id="KW-1185">Reference proteome</keyword>
<evidence type="ECO:0000313" key="1">
    <source>
        <dbReference type="EMBL" id="CAK0782766.1"/>
    </source>
</evidence>